<dbReference type="InterPro" id="IPR000014">
    <property type="entry name" value="PAS"/>
</dbReference>
<dbReference type="Proteomes" id="UP000278962">
    <property type="component" value="Unassembled WGS sequence"/>
</dbReference>
<feature type="domain" description="Response regulatory" evidence="2">
    <location>
        <begin position="8"/>
        <end position="126"/>
    </location>
</feature>
<dbReference type="PROSITE" id="PS50883">
    <property type="entry name" value="EAL"/>
    <property type="match status" value="1"/>
</dbReference>
<dbReference type="PROSITE" id="PS50113">
    <property type="entry name" value="PAC"/>
    <property type="match status" value="1"/>
</dbReference>
<sequence length="700" mass="77832">MPVAEALRILLVEDDEDDFVLTRSMLGAQGQTRVVELDWEQRFETALRAIREARHDLYLVDFRLGERTGLQLVREAWERNPPAPVILLTGQDDYEVDLQATELGVTDYLVKGTLDALSLERTIRYALRQHQTTLDLRRSEERYAVAVRATNDGIWDWDLQTARMHYSERWKTLLGYDQFASHRPDAWFELVHPDDVERLRHEIDHHLAGASPHFESEHRIRHADGSWRWVLTRGLATRNGGAPVRITGSLSDVTERHNAQQRLIHEALHDSLTGLPNRTLFLNRLEHCLRQHARQPSLGCAVLYVDLDRFKLVNDSLSHATGDRLLVALARRIEQVVRPGDTVGRLGGDEFTILLEEISRPEQAAEVAGRVGDAMAVPIDVDGRMLSISASIGIAHTFDAEADGHELMRNADIAMYDAKAQGGGRARTFDASMHRRVLERLSLEAQLREAIVEGRLRTFFQPIVDLRTGELNGLEALARWPEDDRSVSPAEFIPVAEDSGLIAPLGELMLRNACETLSRWRTRGAVAPGVTVSVNVSLRQITEGNLVEKVRAALGDAGLPAANLVLEITESTLMENPELVSAVLRELLAIGVSLHLDDFGTGYSSLTVLHNFPGGTLKIDRAFVADMITRPESHTIVRSIVGLAHNLGLCLIAEGIEGPEQVAALAALECELGQGYHFARPQSADDLEAGYLVPRPVLRG</sequence>
<dbReference type="InterPro" id="IPR029787">
    <property type="entry name" value="Nucleotide_cyclase"/>
</dbReference>
<protein>
    <submittedName>
        <fullName evidence="7">PAS domain S-box-containing protein/diguanylate cyclase (GGDEF)-like protein</fullName>
    </submittedName>
</protein>
<dbReference type="PROSITE" id="PS50887">
    <property type="entry name" value="GGDEF"/>
    <property type="match status" value="1"/>
</dbReference>
<dbReference type="CDD" id="cd01948">
    <property type="entry name" value="EAL"/>
    <property type="match status" value="1"/>
</dbReference>
<dbReference type="InterPro" id="IPR035965">
    <property type="entry name" value="PAS-like_dom_sf"/>
</dbReference>
<dbReference type="Pfam" id="PF08447">
    <property type="entry name" value="PAS_3"/>
    <property type="match status" value="1"/>
</dbReference>
<evidence type="ECO:0000259" key="4">
    <source>
        <dbReference type="PROSITE" id="PS50113"/>
    </source>
</evidence>
<dbReference type="InterPro" id="IPR043128">
    <property type="entry name" value="Rev_trsase/Diguanyl_cyclase"/>
</dbReference>
<dbReference type="InterPro" id="IPR035919">
    <property type="entry name" value="EAL_sf"/>
</dbReference>
<dbReference type="InterPro" id="IPR001633">
    <property type="entry name" value="EAL_dom"/>
</dbReference>
<accession>A0A660LDB7</accession>
<dbReference type="SUPFAM" id="SSF55073">
    <property type="entry name" value="Nucleotide cyclase"/>
    <property type="match status" value="1"/>
</dbReference>
<evidence type="ECO:0000313" key="8">
    <source>
        <dbReference type="Proteomes" id="UP000278962"/>
    </source>
</evidence>
<dbReference type="InterPro" id="IPR000700">
    <property type="entry name" value="PAS-assoc_C"/>
</dbReference>
<comment type="caution">
    <text evidence="7">The sequence shown here is derived from an EMBL/GenBank/DDBJ whole genome shotgun (WGS) entry which is preliminary data.</text>
</comment>
<dbReference type="SMART" id="SM00448">
    <property type="entry name" value="REC"/>
    <property type="match status" value="1"/>
</dbReference>
<dbReference type="SUPFAM" id="SSF141868">
    <property type="entry name" value="EAL domain-like"/>
    <property type="match status" value="1"/>
</dbReference>
<feature type="domain" description="PAS" evidence="3">
    <location>
        <begin position="139"/>
        <end position="210"/>
    </location>
</feature>
<dbReference type="PROSITE" id="PS50110">
    <property type="entry name" value="RESPONSE_REGULATORY"/>
    <property type="match status" value="1"/>
</dbReference>
<dbReference type="SMART" id="SM00267">
    <property type="entry name" value="GGDEF"/>
    <property type="match status" value="1"/>
</dbReference>
<dbReference type="OrthoDB" id="23692at2"/>
<dbReference type="NCBIfam" id="TIGR00229">
    <property type="entry name" value="sensory_box"/>
    <property type="match status" value="1"/>
</dbReference>
<dbReference type="CDD" id="cd00156">
    <property type="entry name" value="REC"/>
    <property type="match status" value="1"/>
</dbReference>
<feature type="modified residue" description="4-aspartylphosphate" evidence="1">
    <location>
        <position position="61"/>
    </location>
</feature>
<feature type="domain" description="PAC" evidence="4">
    <location>
        <begin position="214"/>
        <end position="265"/>
    </location>
</feature>
<dbReference type="InterPro" id="IPR011006">
    <property type="entry name" value="CheY-like_superfamily"/>
</dbReference>
<dbReference type="AlphaFoldDB" id="A0A660LDB7"/>
<dbReference type="SMART" id="SM00086">
    <property type="entry name" value="PAC"/>
    <property type="match status" value="1"/>
</dbReference>
<proteinExistence type="predicted"/>
<feature type="domain" description="GGDEF" evidence="6">
    <location>
        <begin position="298"/>
        <end position="431"/>
    </location>
</feature>
<name>A0A660LDB7_9ACTN</name>
<dbReference type="InterPro" id="IPR000160">
    <property type="entry name" value="GGDEF_dom"/>
</dbReference>
<evidence type="ECO:0000256" key="1">
    <source>
        <dbReference type="PROSITE-ProRule" id="PRU00169"/>
    </source>
</evidence>
<gene>
    <name evidence="7" type="ORF">C8N24_2918</name>
</gene>
<dbReference type="Pfam" id="PF00072">
    <property type="entry name" value="Response_reg"/>
    <property type="match status" value="1"/>
</dbReference>
<evidence type="ECO:0000259" key="2">
    <source>
        <dbReference type="PROSITE" id="PS50110"/>
    </source>
</evidence>
<dbReference type="GO" id="GO:0000160">
    <property type="term" value="P:phosphorelay signal transduction system"/>
    <property type="evidence" value="ECO:0007669"/>
    <property type="project" value="InterPro"/>
</dbReference>
<dbReference type="CDD" id="cd00130">
    <property type="entry name" value="PAS"/>
    <property type="match status" value="1"/>
</dbReference>
<dbReference type="NCBIfam" id="TIGR00254">
    <property type="entry name" value="GGDEF"/>
    <property type="match status" value="1"/>
</dbReference>
<evidence type="ECO:0000259" key="6">
    <source>
        <dbReference type="PROSITE" id="PS50887"/>
    </source>
</evidence>
<dbReference type="InterPro" id="IPR001610">
    <property type="entry name" value="PAC"/>
</dbReference>
<dbReference type="Gene3D" id="3.30.70.270">
    <property type="match status" value="1"/>
</dbReference>
<dbReference type="SUPFAM" id="SSF52172">
    <property type="entry name" value="CheY-like"/>
    <property type="match status" value="1"/>
</dbReference>
<feature type="domain" description="EAL" evidence="5">
    <location>
        <begin position="440"/>
        <end position="695"/>
    </location>
</feature>
<dbReference type="Gene3D" id="3.20.20.450">
    <property type="entry name" value="EAL domain"/>
    <property type="match status" value="1"/>
</dbReference>
<dbReference type="InterPro" id="IPR013655">
    <property type="entry name" value="PAS_fold_3"/>
</dbReference>
<dbReference type="PROSITE" id="PS50112">
    <property type="entry name" value="PAS"/>
    <property type="match status" value="1"/>
</dbReference>
<dbReference type="Pfam" id="PF00563">
    <property type="entry name" value="EAL"/>
    <property type="match status" value="1"/>
</dbReference>
<dbReference type="PANTHER" id="PTHR44757">
    <property type="entry name" value="DIGUANYLATE CYCLASE DGCP"/>
    <property type="match status" value="1"/>
</dbReference>
<dbReference type="EMBL" id="RBIL01000001">
    <property type="protein sequence ID" value="RKQ93058.1"/>
    <property type="molecule type" value="Genomic_DNA"/>
</dbReference>
<evidence type="ECO:0000259" key="5">
    <source>
        <dbReference type="PROSITE" id="PS50883"/>
    </source>
</evidence>
<evidence type="ECO:0000313" key="7">
    <source>
        <dbReference type="EMBL" id="RKQ93058.1"/>
    </source>
</evidence>
<dbReference type="InterPro" id="IPR001789">
    <property type="entry name" value="Sig_transdc_resp-reg_receiver"/>
</dbReference>
<dbReference type="CDD" id="cd01949">
    <property type="entry name" value="GGDEF"/>
    <property type="match status" value="1"/>
</dbReference>
<dbReference type="RefSeq" id="WP_121250845.1">
    <property type="nucleotide sequence ID" value="NZ_RBIL01000001.1"/>
</dbReference>
<dbReference type="SMART" id="SM00052">
    <property type="entry name" value="EAL"/>
    <property type="match status" value="1"/>
</dbReference>
<dbReference type="Gene3D" id="3.40.50.2300">
    <property type="match status" value="1"/>
</dbReference>
<keyword evidence="1" id="KW-0597">Phosphoprotein</keyword>
<dbReference type="SMART" id="SM00091">
    <property type="entry name" value="PAS"/>
    <property type="match status" value="1"/>
</dbReference>
<organism evidence="7 8">
    <name type="scientific">Solirubrobacter pauli</name>
    <dbReference type="NCBI Taxonomy" id="166793"/>
    <lineage>
        <taxon>Bacteria</taxon>
        <taxon>Bacillati</taxon>
        <taxon>Actinomycetota</taxon>
        <taxon>Thermoleophilia</taxon>
        <taxon>Solirubrobacterales</taxon>
        <taxon>Solirubrobacteraceae</taxon>
        <taxon>Solirubrobacter</taxon>
    </lineage>
</organism>
<dbReference type="InterPro" id="IPR052155">
    <property type="entry name" value="Biofilm_reg_signaling"/>
</dbReference>
<keyword evidence="8" id="KW-1185">Reference proteome</keyword>
<evidence type="ECO:0000259" key="3">
    <source>
        <dbReference type="PROSITE" id="PS50112"/>
    </source>
</evidence>
<dbReference type="Pfam" id="PF00990">
    <property type="entry name" value="GGDEF"/>
    <property type="match status" value="1"/>
</dbReference>
<dbReference type="Gene3D" id="3.30.450.20">
    <property type="entry name" value="PAS domain"/>
    <property type="match status" value="1"/>
</dbReference>
<reference evidence="7 8" key="1">
    <citation type="submission" date="2018-10" db="EMBL/GenBank/DDBJ databases">
        <title>Genomic Encyclopedia of Archaeal and Bacterial Type Strains, Phase II (KMG-II): from individual species to whole genera.</title>
        <authorList>
            <person name="Goeker M."/>
        </authorList>
    </citation>
    <scope>NUCLEOTIDE SEQUENCE [LARGE SCALE GENOMIC DNA]</scope>
    <source>
        <strain evidence="7 8">DSM 14954</strain>
    </source>
</reference>
<dbReference type="PANTHER" id="PTHR44757:SF2">
    <property type="entry name" value="BIOFILM ARCHITECTURE MAINTENANCE PROTEIN MBAA"/>
    <property type="match status" value="1"/>
</dbReference>
<dbReference type="SUPFAM" id="SSF55785">
    <property type="entry name" value="PYP-like sensor domain (PAS domain)"/>
    <property type="match status" value="1"/>
</dbReference>